<sequence length="36" mass="3774">MSHCVAVEMTEHCDGVIVPDFSFCGGKVSLSGLSCK</sequence>
<dbReference type="AlphaFoldDB" id="A0A0E9XTW8"/>
<dbReference type="EMBL" id="GBXM01002385">
    <property type="protein sequence ID" value="JAI06193.1"/>
    <property type="molecule type" value="Transcribed_RNA"/>
</dbReference>
<proteinExistence type="predicted"/>
<organism evidence="1">
    <name type="scientific">Anguilla anguilla</name>
    <name type="common">European freshwater eel</name>
    <name type="synonym">Muraena anguilla</name>
    <dbReference type="NCBI Taxonomy" id="7936"/>
    <lineage>
        <taxon>Eukaryota</taxon>
        <taxon>Metazoa</taxon>
        <taxon>Chordata</taxon>
        <taxon>Craniata</taxon>
        <taxon>Vertebrata</taxon>
        <taxon>Euteleostomi</taxon>
        <taxon>Actinopterygii</taxon>
        <taxon>Neopterygii</taxon>
        <taxon>Teleostei</taxon>
        <taxon>Anguilliformes</taxon>
        <taxon>Anguillidae</taxon>
        <taxon>Anguilla</taxon>
    </lineage>
</organism>
<accession>A0A0E9XTW8</accession>
<name>A0A0E9XTW8_ANGAN</name>
<reference evidence="1" key="1">
    <citation type="submission" date="2014-11" db="EMBL/GenBank/DDBJ databases">
        <authorList>
            <person name="Amaro Gonzalez C."/>
        </authorList>
    </citation>
    <scope>NUCLEOTIDE SEQUENCE</scope>
</reference>
<evidence type="ECO:0000313" key="1">
    <source>
        <dbReference type="EMBL" id="JAI06193.1"/>
    </source>
</evidence>
<reference evidence="1" key="2">
    <citation type="journal article" date="2015" name="Fish Shellfish Immunol.">
        <title>Early steps in the European eel (Anguilla anguilla)-Vibrio vulnificus interaction in the gills: Role of the RtxA13 toxin.</title>
        <authorList>
            <person name="Callol A."/>
            <person name="Pajuelo D."/>
            <person name="Ebbesson L."/>
            <person name="Teles M."/>
            <person name="MacKenzie S."/>
            <person name="Amaro C."/>
        </authorList>
    </citation>
    <scope>NUCLEOTIDE SEQUENCE</scope>
</reference>
<protein>
    <submittedName>
        <fullName evidence="1">Uncharacterized protein</fullName>
    </submittedName>
</protein>